<feature type="transmembrane region" description="Helical" evidence="19">
    <location>
        <begin position="68"/>
        <end position="89"/>
    </location>
</feature>
<evidence type="ECO:0000256" key="2">
    <source>
        <dbReference type="ARBA" id="ARBA00001966"/>
    </source>
</evidence>
<comment type="cofactor">
    <cofactor evidence="2">
        <name>[4Fe-4S] cluster</name>
        <dbReference type="ChEBI" id="CHEBI:49883"/>
    </cofactor>
</comment>
<evidence type="ECO:0000256" key="1">
    <source>
        <dbReference type="ARBA" id="ARBA00000085"/>
    </source>
</evidence>
<dbReference type="Pfam" id="PF07730">
    <property type="entry name" value="HisKA_3"/>
    <property type="match status" value="1"/>
</dbReference>
<keyword evidence="23" id="KW-1185">Reference proteome</keyword>
<dbReference type="InterPro" id="IPR011712">
    <property type="entry name" value="Sig_transdc_His_kin_sub3_dim/P"/>
</dbReference>
<dbReference type="InterPro" id="IPR003594">
    <property type="entry name" value="HATPase_dom"/>
</dbReference>
<feature type="transmembrane region" description="Helical" evidence="19">
    <location>
        <begin position="36"/>
        <end position="56"/>
    </location>
</feature>
<dbReference type="InterPro" id="IPR003018">
    <property type="entry name" value="GAF"/>
</dbReference>
<evidence type="ECO:0000256" key="4">
    <source>
        <dbReference type="ARBA" id="ARBA00004496"/>
    </source>
</evidence>
<dbReference type="EC" id="2.7.13.3" evidence="17"/>
<keyword evidence="17 19" id="KW-0472">Membrane</keyword>
<dbReference type="AlphaFoldDB" id="A0A4R1HEC2"/>
<dbReference type="Pfam" id="PF02518">
    <property type="entry name" value="HATPase_c"/>
    <property type="match status" value="1"/>
</dbReference>
<feature type="region of interest" description="Disordered" evidence="18">
    <location>
        <begin position="530"/>
        <end position="555"/>
    </location>
</feature>
<evidence type="ECO:0000256" key="7">
    <source>
        <dbReference type="ARBA" id="ARBA00022553"/>
    </source>
</evidence>
<evidence type="ECO:0000256" key="9">
    <source>
        <dbReference type="ARBA" id="ARBA00022723"/>
    </source>
</evidence>
<feature type="domain" description="HAMP" evidence="21">
    <location>
        <begin position="91"/>
        <end position="143"/>
    </location>
</feature>
<dbReference type="GO" id="GO:0005886">
    <property type="term" value="C:plasma membrane"/>
    <property type="evidence" value="ECO:0007669"/>
    <property type="project" value="UniProtKB-SubCell"/>
</dbReference>
<dbReference type="CDD" id="cd16917">
    <property type="entry name" value="HATPase_UhpB-NarQ-NarX-like"/>
    <property type="match status" value="1"/>
</dbReference>
<comment type="subcellular location">
    <subcellularLocation>
        <location evidence="17">Cell inner membrane</location>
    </subcellularLocation>
    <subcellularLocation>
        <location evidence="4">Cytoplasm</location>
    </subcellularLocation>
    <subcellularLocation>
        <location evidence="3">Membrane</location>
    </subcellularLocation>
</comment>
<dbReference type="PROSITE" id="PS50885">
    <property type="entry name" value="HAMP"/>
    <property type="match status" value="1"/>
</dbReference>
<dbReference type="SUPFAM" id="SSF158472">
    <property type="entry name" value="HAMP domain-like"/>
    <property type="match status" value="1"/>
</dbReference>
<dbReference type="GO" id="GO:0005737">
    <property type="term" value="C:cytoplasm"/>
    <property type="evidence" value="ECO:0007669"/>
    <property type="project" value="UniProtKB-SubCell"/>
</dbReference>
<feature type="region of interest" description="Disordered" evidence="18">
    <location>
        <begin position="1"/>
        <end position="26"/>
    </location>
</feature>
<dbReference type="GO" id="GO:0000155">
    <property type="term" value="F:phosphorelay sensor kinase activity"/>
    <property type="evidence" value="ECO:0007669"/>
    <property type="project" value="UniProtKB-UniRule"/>
</dbReference>
<dbReference type="SUPFAM" id="SSF55781">
    <property type="entry name" value="GAF domain-like"/>
    <property type="match status" value="1"/>
</dbReference>
<evidence type="ECO:0000256" key="14">
    <source>
        <dbReference type="ARBA" id="ARBA00023012"/>
    </source>
</evidence>
<dbReference type="InterPro" id="IPR003660">
    <property type="entry name" value="HAMP_dom"/>
</dbReference>
<comment type="function">
    <text evidence="16">Member of the two-component regulatory system NreB/NreC involved in the control of dissimilatory nitrate/nitrite reduction in response to oxygen. NreB functions as a direct oxygen sensor histidine kinase which is autophosphorylated, in the absence of oxygen, probably at the conserved histidine residue, and transfers its phosphate group probably to a conserved aspartate residue of NreC. NreB/NreC activates the expression of the nitrate (narGHJI) and nitrite (nir) reductase operons, as well as the putative nitrate transporter gene narT.</text>
</comment>
<evidence type="ECO:0000256" key="3">
    <source>
        <dbReference type="ARBA" id="ARBA00004370"/>
    </source>
</evidence>
<comment type="caution">
    <text evidence="22">The sequence shown here is derived from an EMBL/GenBank/DDBJ whole genome shotgun (WGS) entry which is preliminary data.</text>
</comment>
<comment type="catalytic activity">
    <reaction evidence="1 17">
        <text>ATP + protein L-histidine = ADP + protein N-phospho-L-histidine.</text>
        <dbReference type="EC" id="2.7.13.3"/>
    </reaction>
</comment>
<evidence type="ECO:0000313" key="22">
    <source>
        <dbReference type="EMBL" id="TCK18520.1"/>
    </source>
</evidence>
<feature type="domain" description="Histidine kinase" evidence="20">
    <location>
        <begin position="339"/>
        <end position="534"/>
    </location>
</feature>
<dbReference type="InterPro" id="IPR016380">
    <property type="entry name" value="Sig_transdc_His_kin_NarX/NarQ"/>
</dbReference>
<dbReference type="PROSITE" id="PS50109">
    <property type="entry name" value="HIS_KIN"/>
    <property type="match status" value="1"/>
</dbReference>
<organism evidence="22 23">
    <name type="scientific">Thiogranum longum</name>
    <dbReference type="NCBI Taxonomy" id="1537524"/>
    <lineage>
        <taxon>Bacteria</taxon>
        <taxon>Pseudomonadati</taxon>
        <taxon>Pseudomonadota</taxon>
        <taxon>Gammaproteobacteria</taxon>
        <taxon>Chromatiales</taxon>
        <taxon>Ectothiorhodospiraceae</taxon>
        <taxon>Thiogranum</taxon>
    </lineage>
</organism>
<keyword evidence="5" id="KW-0004">4Fe-4S</keyword>
<evidence type="ECO:0000259" key="20">
    <source>
        <dbReference type="PROSITE" id="PS50109"/>
    </source>
</evidence>
<evidence type="ECO:0000256" key="19">
    <source>
        <dbReference type="SAM" id="Phobius"/>
    </source>
</evidence>
<dbReference type="GO" id="GO:0005524">
    <property type="term" value="F:ATP binding"/>
    <property type="evidence" value="ECO:0007669"/>
    <property type="project" value="UniProtKB-UniRule"/>
</dbReference>
<keyword evidence="11 17" id="KW-0418">Kinase</keyword>
<keyword evidence="7" id="KW-0597">Phosphoprotein</keyword>
<dbReference type="Gene3D" id="6.10.340.10">
    <property type="match status" value="1"/>
</dbReference>
<evidence type="ECO:0000256" key="12">
    <source>
        <dbReference type="ARBA" id="ARBA00022840"/>
    </source>
</evidence>
<dbReference type="Gene3D" id="3.30.450.40">
    <property type="match status" value="1"/>
</dbReference>
<dbReference type="Gene3D" id="1.20.5.1930">
    <property type="match status" value="1"/>
</dbReference>
<accession>A0A4R1HEC2</accession>
<dbReference type="OrthoDB" id="9811306at2"/>
<keyword evidence="17" id="KW-0997">Cell inner membrane</keyword>
<keyword evidence="8 17" id="KW-0808">Transferase</keyword>
<dbReference type="SMART" id="SM00387">
    <property type="entry name" value="HATPase_c"/>
    <property type="match status" value="1"/>
</dbReference>
<dbReference type="RefSeq" id="WP_132972410.1">
    <property type="nucleotide sequence ID" value="NZ_SMFX01000001.1"/>
</dbReference>
<dbReference type="InterPro" id="IPR036890">
    <property type="entry name" value="HATPase_C_sf"/>
</dbReference>
<dbReference type="GO" id="GO:0051539">
    <property type="term" value="F:4 iron, 4 sulfur cluster binding"/>
    <property type="evidence" value="ECO:0007669"/>
    <property type="project" value="UniProtKB-KW"/>
</dbReference>
<dbReference type="GO" id="GO:0046983">
    <property type="term" value="F:protein dimerization activity"/>
    <property type="evidence" value="ECO:0007669"/>
    <property type="project" value="UniProtKB-UniRule"/>
</dbReference>
<dbReference type="GO" id="GO:0046872">
    <property type="term" value="F:metal ion binding"/>
    <property type="evidence" value="ECO:0007669"/>
    <property type="project" value="UniProtKB-KW"/>
</dbReference>
<evidence type="ECO:0000256" key="16">
    <source>
        <dbReference type="ARBA" id="ARBA00024827"/>
    </source>
</evidence>
<dbReference type="PANTHER" id="PTHR24421:SF10">
    <property type="entry name" value="NITRATE_NITRITE SENSOR PROTEIN NARQ"/>
    <property type="match status" value="1"/>
</dbReference>
<keyword evidence="6" id="KW-0963">Cytoplasm</keyword>
<keyword evidence="13" id="KW-0408">Iron</keyword>
<keyword evidence="19" id="KW-1133">Transmembrane helix</keyword>
<keyword evidence="9" id="KW-0479">Metal-binding</keyword>
<dbReference type="SUPFAM" id="SSF55874">
    <property type="entry name" value="ATPase domain of HSP90 chaperone/DNA topoisomerase II/histidine kinase"/>
    <property type="match status" value="1"/>
</dbReference>
<evidence type="ECO:0000256" key="18">
    <source>
        <dbReference type="SAM" id="MobiDB-lite"/>
    </source>
</evidence>
<dbReference type="PANTHER" id="PTHR24421">
    <property type="entry name" value="NITRATE/NITRITE SENSOR PROTEIN NARX-RELATED"/>
    <property type="match status" value="1"/>
</dbReference>
<proteinExistence type="predicted"/>
<name>A0A4R1HEC2_9GAMM</name>
<evidence type="ECO:0000256" key="10">
    <source>
        <dbReference type="ARBA" id="ARBA00022741"/>
    </source>
</evidence>
<gene>
    <name evidence="22" type="ORF">DFR30_1798</name>
</gene>
<evidence type="ECO:0000256" key="6">
    <source>
        <dbReference type="ARBA" id="ARBA00022490"/>
    </source>
</evidence>
<keyword evidence="12 17" id="KW-0067">ATP-binding</keyword>
<evidence type="ECO:0000256" key="17">
    <source>
        <dbReference type="PIRNR" id="PIRNR003167"/>
    </source>
</evidence>
<dbReference type="InterPro" id="IPR005467">
    <property type="entry name" value="His_kinase_dom"/>
</dbReference>
<evidence type="ECO:0000256" key="8">
    <source>
        <dbReference type="ARBA" id="ARBA00022679"/>
    </source>
</evidence>
<evidence type="ECO:0000259" key="21">
    <source>
        <dbReference type="PROSITE" id="PS50885"/>
    </source>
</evidence>
<dbReference type="EMBL" id="SMFX01000001">
    <property type="protein sequence ID" value="TCK18520.1"/>
    <property type="molecule type" value="Genomic_DNA"/>
</dbReference>
<dbReference type="PIRSF" id="PIRSF003167">
    <property type="entry name" value="STHK_NarX/NarQ"/>
    <property type="match status" value="1"/>
</dbReference>
<dbReference type="SMART" id="SM00065">
    <property type="entry name" value="GAF"/>
    <property type="match status" value="1"/>
</dbReference>
<evidence type="ECO:0000256" key="15">
    <source>
        <dbReference type="ARBA" id="ARBA00023014"/>
    </source>
</evidence>
<protein>
    <recommendedName>
        <fullName evidence="17">Sensor protein</fullName>
        <ecNumber evidence="17">2.7.13.3</ecNumber>
    </recommendedName>
</protein>
<dbReference type="InterPro" id="IPR050482">
    <property type="entry name" value="Sensor_HK_TwoCompSys"/>
</dbReference>
<dbReference type="PRINTS" id="PR00344">
    <property type="entry name" value="BCTRLSENSOR"/>
</dbReference>
<evidence type="ECO:0000313" key="23">
    <source>
        <dbReference type="Proteomes" id="UP000295707"/>
    </source>
</evidence>
<dbReference type="InterPro" id="IPR029016">
    <property type="entry name" value="GAF-like_dom_sf"/>
</dbReference>
<dbReference type="Gene3D" id="3.30.565.10">
    <property type="entry name" value="Histidine kinase-like ATPase, C-terminal domain"/>
    <property type="match status" value="1"/>
</dbReference>
<dbReference type="Pfam" id="PF13185">
    <property type="entry name" value="GAF_2"/>
    <property type="match status" value="1"/>
</dbReference>
<evidence type="ECO:0000256" key="13">
    <source>
        <dbReference type="ARBA" id="ARBA00023004"/>
    </source>
</evidence>
<evidence type="ECO:0000256" key="11">
    <source>
        <dbReference type="ARBA" id="ARBA00022777"/>
    </source>
</evidence>
<keyword evidence="10 17" id="KW-0547">Nucleotide-binding</keyword>
<dbReference type="Proteomes" id="UP000295707">
    <property type="component" value="Unassembled WGS sequence"/>
</dbReference>
<keyword evidence="14 17" id="KW-0902">Two-component regulatory system</keyword>
<evidence type="ECO:0000256" key="5">
    <source>
        <dbReference type="ARBA" id="ARBA00022485"/>
    </source>
</evidence>
<keyword evidence="17" id="KW-1003">Cell membrane</keyword>
<sequence>MTESEKKAAQHNLADASERSSRRRLPLPDWPTTRQFLAALSALGVTLLILGLMNIWDFLHAEQSNWLHLANSVLLVSGIALLAFTFHVARRDLVAPLTELRHWVNEMHNGKLSARLPKSDQPDFSKLYRDINALAERLESLSLDMQSEVEQQTNRIQQKTHSLEILYDIAANINAANDLEDLLTRFLHTLKDVVNARAGTVRMLTNDGNMQLIASSGLSPEVVKKEQLVSIDRCLCGQAAQNGEVYALDDLKGCGQFAGRPFFDTEKVEMIAVPLRYRGKVLGVYNLFTKQHGLVEREDMKDLLTSIGHHLGMAIEKSRLDEEANLLSIMEERTRLANELHDSLAQSLASLKFQVRVLDETLHSGEESALWQELERIENSLDEAYTELRELIAHFRAPIDKRGLVPAVEQAVERFRRNSQISAFLQLEWDGTKLPAEVEIQVLRIIQEALANIRKHSKANAVRVLMRATPGHDYMVMIEDDGVGMPDKVIEGGPGEHLGLKILEERAARIHGKIKIESESGEGTRVTLTFPLPRDDNDADSNVTVDLPSNLVSNK</sequence>
<keyword evidence="19" id="KW-0812">Transmembrane</keyword>
<keyword evidence="15" id="KW-0411">Iron-sulfur</keyword>
<reference evidence="22 23" key="1">
    <citation type="submission" date="2019-03" db="EMBL/GenBank/DDBJ databases">
        <title>Genomic Encyclopedia of Type Strains, Phase IV (KMG-IV): sequencing the most valuable type-strain genomes for metagenomic binning, comparative biology and taxonomic classification.</title>
        <authorList>
            <person name="Goeker M."/>
        </authorList>
    </citation>
    <scope>NUCLEOTIDE SEQUENCE [LARGE SCALE GENOMIC DNA]</scope>
    <source>
        <strain evidence="22 23">DSM 19610</strain>
    </source>
</reference>
<dbReference type="InterPro" id="IPR004358">
    <property type="entry name" value="Sig_transdc_His_kin-like_C"/>
</dbReference>